<dbReference type="InterPro" id="IPR012902">
    <property type="entry name" value="N_methyl_site"/>
</dbReference>
<keyword evidence="4" id="KW-0281">Fimbrium</keyword>
<keyword evidence="5" id="KW-0812">Transmembrane</keyword>
<accession>A0A221KBW3</accession>
<dbReference type="Pfam" id="PF00114">
    <property type="entry name" value="Pilin"/>
    <property type="match status" value="1"/>
</dbReference>
<dbReference type="RefSeq" id="WP_089415839.1">
    <property type="nucleotide sequence ID" value="NZ_CP022423.1"/>
</dbReference>
<dbReference type="GO" id="GO:0007155">
    <property type="term" value="P:cell adhesion"/>
    <property type="evidence" value="ECO:0007669"/>
    <property type="project" value="InterPro"/>
</dbReference>
<keyword evidence="5" id="KW-0472">Membrane</keyword>
<dbReference type="PANTHER" id="PTHR30093:SF34">
    <property type="entry name" value="PREPILIN PEPTIDASE-DEPENDENT PROTEIN D"/>
    <property type="match status" value="1"/>
</dbReference>
<evidence type="ECO:0000256" key="5">
    <source>
        <dbReference type="SAM" id="Phobius"/>
    </source>
</evidence>
<dbReference type="EMBL" id="CP022423">
    <property type="protein sequence ID" value="ASM76521.1"/>
    <property type="molecule type" value="Genomic_DNA"/>
</dbReference>
<reference evidence="6 7" key="1">
    <citation type="submission" date="2017-07" db="EMBL/GenBank/DDBJ databases">
        <title>Complete Genome Sequence of the cosmetic ferment Vitreoscilla filiformis (ATCC15551).</title>
        <authorList>
            <person name="Contreras S."/>
            <person name="Sagory-Zalkind P."/>
            <person name="Blanquart H."/>
            <person name="Iltis A."/>
            <person name="Morand S.C."/>
        </authorList>
    </citation>
    <scope>NUCLEOTIDE SEQUENCE [LARGE SCALE GENOMIC DNA]</scope>
    <source>
        <strain evidence="6 7">ATCC 15551</strain>
    </source>
</reference>
<dbReference type="OrthoDB" id="8607132at2"/>
<dbReference type="PANTHER" id="PTHR30093">
    <property type="entry name" value="GENERAL SECRETION PATHWAY PROTEIN G"/>
    <property type="match status" value="1"/>
</dbReference>
<gene>
    <name evidence="6" type="ORF">VITFI_CDS0742</name>
</gene>
<dbReference type="AlphaFoldDB" id="A0A221KBW3"/>
<keyword evidence="2" id="KW-0488">Methylation</keyword>
<dbReference type="Gene3D" id="3.30.700.10">
    <property type="entry name" value="Glycoprotein, Type 4 Pilin"/>
    <property type="match status" value="1"/>
</dbReference>
<dbReference type="GO" id="GO:0009289">
    <property type="term" value="C:pilus"/>
    <property type="evidence" value="ECO:0007669"/>
    <property type="project" value="InterPro"/>
</dbReference>
<organism evidence="6 7">
    <name type="scientific">Vitreoscilla filiformis</name>
    <dbReference type="NCBI Taxonomy" id="63"/>
    <lineage>
        <taxon>Bacteria</taxon>
        <taxon>Pseudomonadati</taxon>
        <taxon>Pseudomonadota</taxon>
        <taxon>Betaproteobacteria</taxon>
        <taxon>Neisseriales</taxon>
        <taxon>Neisseriaceae</taxon>
        <taxon>Vitreoscilla</taxon>
    </lineage>
</organism>
<name>A0A221KBW3_VITFI</name>
<sequence>MQRVQKGFTLIELMIVVAIIGILAAVGLPAYQDYTIKAQATSALKEITPAKEQVEVFIAKGVVSQNTASNNDGYIGIGTTTTYCTVSVVGTLTTNQTVSCALNRPGANAKLATSSLVWTRSVTEGTWRCTAPGMNAKYLPGQCATS</sequence>
<dbReference type="PROSITE" id="PS00409">
    <property type="entry name" value="PROKAR_NTER_METHYL"/>
    <property type="match status" value="1"/>
</dbReference>
<dbReference type="Proteomes" id="UP000199729">
    <property type="component" value="Chromosome"/>
</dbReference>
<evidence type="ECO:0000256" key="4">
    <source>
        <dbReference type="RuleBase" id="RU000389"/>
    </source>
</evidence>
<evidence type="ECO:0000256" key="3">
    <source>
        <dbReference type="ARBA" id="ARBA00023157"/>
    </source>
</evidence>
<dbReference type="SUPFAM" id="SSF54523">
    <property type="entry name" value="Pili subunits"/>
    <property type="match status" value="1"/>
</dbReference>
<evidence type="ECO:0000256" key="1">
    <source>
        <dbReference type="ARBA" id="ARBA00005233"/>
    </source>
</evidence>
<protein>
    <submittedName>
        <fullName evidence="6">Fimbrial protein</fullName>
    </submittedName>
</protein>
<feature type="transmembrane region" description="Helical" evidence="5">
    <location>
        <begin position="7"/>
        <end position="31"/>
    </location>
</feature>
<evidence type="ECO:0000313" key="7">
    <source>
        <dbReference type="Proteomes" id="UP000199729"/>
    </source>
</evidence>
<keyword evidence="7" id="KW-1185">Reference proteome</keyword>
<dbReference type="Pfam" id="PF07963">
    <property type="entry name" value="N_methyl"/>
    <property type="match status" value="1"/>
</dbReference>
<dbReference type="InterPro" id="IPR001082">
    <property type="entry name" value="Pilin"/>
</dbReference>
<keyword evidence="3" id="KW-1015">Disulfide bond</keyword>
<dbReference type="KEGG" id="vff:VITFI_CDS0742"/>
<evidence type="ECO:0000256" key="2">
    <source>
        <dbReference type="ARBA" id="ARBA00022481"/>
    </source>
</evidence>
<comment type="similarity">
    <text evidence="1 4">Belongs to the N-Me-Phe pilin family.</text>
</comment>
<proteinExistence type="inferred from homology"/>
<dbReference type="NCBIfam" id="TIGR02532">
    <property type="entry name" value="IV_pilin_GFxxxE"/>
    <property type="match status" value="1"/>
</dbReference>
<evidence type="ECO:0000313" key="6">
    <source>
        <dbReference type="EMBL" id="ASM76521.1"/>
    </source>
</evidence>
<keyword evidence="5" id="KW-1133">Transmembrane helix</keyword>
<dbReference type="InterPro" id="IPR045584">
    <property type="entry name" value="Pilin-like"/>
</dbReference>